<protein>
    <submittedName>
        <fullName evidence="3">Uncharacterized protein</fullName>
    </submittedName>
</protein>
<dbReference type="AlphaFoldDB" id="A0A0E3KC66"/>
<sequence>MPFKEGIRMSFSEARIDEVRSKLEVIFSRYNCMNKLSEFICNKSFYELKGKYNQLFMLTNNVDKDRLLEFLSGLLSKGLHPYSIGIPIIIYDMSEILPTLAFGRYLAEICENKLVIFNYNLIYKIIYKKPIYINYAYNYKDVIIVDKMNNFIAYAKVKSKKRGVHEVIPVKDIGWYLRRGG</sequence>
<dbReference type="Proteomes" id="UP000267993">
    <property type="component" value="Chromosome"/>
</dbReference>
<dbReference type="EMBL" id="CP011056">
    <property type="protein sequence ID" value="AKA76266.1"/>
    <property type="molecule type" value="Genomic_DNA"/>
</dbReference>
<dbReference type="Proteomes" id="UP000594632">
    <property type="component" value="Chromosome"/>
</dbReference>
<evidence type="ECO:0000313" key="13">
    <source>
        <dbReference type="Proteomes" id="UP000033057"/>
    </source>
</evidence>
<dbReference type="EMBL" id="CP033235">
    <property type="protein sequence ID" value="AZF68036.1"/>
    <property type="molecule type" value="Genomic_DNA"/>
</dbReference>
<evidence type="ECO:0000313" key="3">
    <source>
        <dbReference type="EMBL" id="AKA78958.1"/>
    </source>
</evidence>
<evidence type="ECO:0000313" key="6">
    <source>
        <dbReference type="EMBL" id="AZF73276.1"/>
    </source>
</evidence>
<accession>A0A0E3KC66</accession>
<dbReference type="Proteomes" id="UP000033085">
    <property type="component" value="Chromosome"/>
</dbReference>
<name>A0A0E3KC66_SACSO</name>
<dbReference type="EMBL" id="LT549890">
    <property type="protein sequence ID" value="SAI83789.1"/>
    <property type="molecule type" value="Genomic_DNA"/>
</dbReference>
<evidence type="ECO:0000313" key="18">
    <source>
        <dbReference type="Proteomes" id="UP000273194"/>
    </source>
</evidence>
<evidence type="ECO:0000313" key="9">
    <source>
        <dbReference type="EMBL" id="AZF81114.1"/>
    </source>
</evidence>
<evidence type="ECO:0000313" key="14">
    <source>
        <dbReference type="Proteomes" id="UP000033085"/>
    </source>
</evidence>
<dbReference type="GeneID" id="1455400"/>
<reference evidence="11 23" key="6">
    <citation type="journal article" date="2020" name="Nat. Commun.">
        <title>The structures of two archaeal type IV pili illuminate evolutionary relationships.</title>
        <authorList>
            <person name="Wang F."/>
            <person name="Baquero D.P."/>
            <person name="Su Z."/>
            <person name="Beltran L.C."/>
            <person name="Prangishvili D."/>
            <person name="Krupovic M."/>
            <person name="Egelman E.H."/>
        </authorList>
    </citation>
    <scope>NUCLEOTIDE SEQUENCE [LARGE SCALE GENOMIC DNA]</scope>
    <source>
        <strain evidence="11 23">POZ149</strain>
    </source>
</reference>
<dbReference type="Proteomes" id="UP000282269">
    <property type="component" value="Chromosome"/>
</dbReference>
<evidence type="ECO:0000313" key="22">
    <source>
        <dbReference type="Proteomes" id="UP000282269"/>
    </source>
</evidence>
<evidence type="ECO:0000313" key="2">
    <source>
        <dbReference type="EMBL" id="AKA76266.1"/>
    </source>
</evidence>
<dbReference type="EMBL" id="CP033237">
    <property type="protein sequence ID" value="AZF73276.1"/>
    <property type="molecule type" value="Genomic_DNA"/>
</dbReference>
<dbReference type="RefSeq" id="WP_009990513.1">
    <property type="nucleotide sequence ID" value="NZ_CP011055.2"/>
</dbReference>
<dbReference type="EMBL" id="CP033236">
    <property type="protein sequence ID" value="AZF70656.1"/>
    <property type="molecule type" value="Genomic_DNA"/>
</dbReference>
<dbReference type="KEGG" id="ssol:SULB_1268"/>
<dbReference type="PATRIC" id="fig|2287.6.peg.1321"/>
<gene>
    <name evidence="11" type="ORF">HFC64_12745</name>
    <name evidence="12" type="ORF">SSOP1_0235</name>
    <name evidence="3" type="ORF">SULA_1267</name>
    <name evidence="1" type="ORF">SULB_1268</name>
    <name evidence="2" type="ORF">SULC_1266</name>
    <name evidence="4" type="ORF">SULG_06270</name>
    <name evidence="5" type="ORF">SULH_06270</name>
    <name evidence="6" type="ORF">SULI_06270</name>
    <name evidence="7" type="ORF">SULM_06270</name>
    <name evidence="8" type="ORF">SULN_06270</name>
    <name evidence="9" type="ORF">SULO_06280</name>
    <name evidence="10" type="ORF">SULZ_06515</name>
</gene>
<evidence type="ECO:0000313" key="19">
    <source>
        <dbReference type="Proteomes" id="UP000273443"/>
    </source>
</evidence>
<reference evidence="16 17" key="4">
    <citation type="journal article" date="2018" name="Proc. Natl. Acad. Sci. U.S.A.">
        <title>Nonmutational mechanism of inheritance in the Archaeon Sulfolobus solfataricus.</title>
        <authorList>
            <person name="Payne S."/>
            <person name="McCarthy S."/>
            <person name="Johnson T."/>
            <person name="North E."/>
            <person name="Blum P."/>
        </authorList>
    </citation>
    <scope>NUCLEOTIDE SEQUENCE [LARGE SCALE GENOMIC DNA]</scope>
    <source>
        <strain evidence="5 16">SARC-H</strain>
        <strain evidence="6 20">SARC-I</strain>
        <strain evidence="8 21">SARC-N</strain>
        <strain evidence="9 22">SARC-O</strain>
        <strain evidence="10 17">SUL120</strain>
        <strain evidence="4 18">SULG</strain>
        <strain evidence="7 19">SULM</strain>
    </source>
</reference>
<proteinExistence type="predicted"/>
<evidence type="ECO:0000313" key="23">
    <source>
        <dbReference type="Proteomes" id="UP000594632"/>
    </source>
</evidence>
<evidence type="ECO:0000313" key="12">
    <source>
        <dbReference type="EMBL" id="SAI83789.1"/>
    </source>
</evidence>
<dbReference type="Proteomes" id="UP000033106">
    <property type="component" value="Chromosome"/>
</dbReference>
<dbReference type="Proteomes" id="UP000273443">
    <property type="component" value="Chromosome"/>
</dbReference>
<dbReference type="EMBL" id="CP033239">
    <property type="protein sequence ID" value="AZF78510.1"/>
    <property type="molecule type" value="Genomic_DNA"/>
</dbReference>
<evidence type="ECO:0000313" key="1">
    <source>
        <dbReference type="EMBL" id="AKA73568.1"/>
    </source>
</evidence>
<dbReference type="Proteomes" id="UP000278715">
    <property type="component" value="Chromosome"/>
</dbReference>
<evidence type="ECO:0000313" key="10">
    <source>
        <dbReference type="EMBL" id="AZF83753.1"/>
    </source>
</evidence>
<dbReference type="Proteomes" id="UP000275843">
    <property type="component" value="Chromosome"/>
</dbReference>
<evidence type="ECO:0000313" key="17">
    <source>
        <dbReference type="Proteomes" id="UP000269431"/>
    </source>
</evidence>
<dbReference type="OrthoDB" id="36461at2157"/>
<evidence type="ECO:0000313" key="20">
    <source>
        <dbReference type="Proteomes" id="UP000275843"/>
    </source>
</evidence>
<dbReference type="EMBL" id="CP011055">
    <property type="protein sequence ID" value="AKA73568.1"/>
    <property type="molecule type" value="Genomic_DNA"/>
</dbReference>
<dbReference type="KEGG" id="ssoa:SULA_1267"/>
<dbReference type="EMBL" id="CP033241">
    <property type="protein sequence ID" value="AZF83753.1"/>
    <property type="molecule type" value="Genomic_DNA"/>
</dbReference>
<reference evidence="12" key="2">
    <citation type="submission" date="2016-04" db="EMBL/GenBank/DDBJ databases">
        <authorList>
            <person name="Evans L.H."/>
            <person name="Alamgir A."/>
            <person name="Owens N."/>
            <person name="Weber N.D."/>
            <person name="Virtaneva K."/>
            <person name="Barbian K."/>
            <person name="Babar A."/>
            <person name="Rosenke K."/>
        </authorList>
    </citation>
    <scope>NUCLEOTIDE SEQUENCE</scope>
    <source>
        <strain evidence="12">P1</strain>
    </source>
</reference>
<evidence type="ECO:0000313" key="5">
    <source>
        <dbReference type="EMBL" id="AZF70656.1"/>
    </source>
</evidence>
<evidence type="ECO:0000313" key="4">
    <source>
        <dbReference type="EMBL" id="AZF68036.1"/>
    </source>
</evidence>
<dbReference type="Proteomes" id="UP000076770">
    <property type="component" value="Chromosome i"/>
</dbReference>
<reference evidence="13 14" key="1">
    <citation type="journal article" date="2015" name="Genome Announc.">
        <title>Complete Genome Sequence of Sulfolobus solfataricus Strain 98/2 and Evolved Derivatives.</title>
        <authorList>
            <person name="McCarthy S."/>
            <person name="Gradnigo J."/>
            <person name="Johnson T."/>
            <person name="Payne S."/>
            <person name="Lipzen A."/>
            <person name="Martin J."/>
            <person name="Schackwitz W."/>
            <person name="Moriyama E."/>
            <person name="Blum P."/>
        </authorList>
    </citation>
    <scope>NUCLEOTIDE SEQUENCE [LARGE SCALE GENOMIC DNA]</scope>
    <source>
        <strain evidence="13">98/2 SULC</strain>
        <strain evidence="1">SARC-B</strain>
        <strain evidence="2">SARC-C</strain>
        <strain evidence="3">SULA</strain>
        <strain evidence="14">SULB</strain>
    </source>
</reference>
<dbReference type="GeneID" id="44129220"/>
<evidence type="ECO:0000313" key="21">
    <source>
        <dbReference type="Proteomes" id="UP000278715"/>
    </source>
</evidence>
<dbReference type="EMBL" id="CP011057">
    <property type="protein sequence ID" value="AKA78958.1"/>
    <property type="molecule type" value="Genomic_DNA"/>
</dbReference>
<dbReference type="Proteomes" id="UP000033057">
    <property type="component" value="Chromosome"/>
</dbReference>
<dbReference type="EMBL" id="CP033238">
    <property type="protein sequence ID" value="AZF75901.1"/>
    <property type="molecule type" value="Genomic_DNA"/>
</dbReference>
<evidence type="ECO:0000313" key="8">
    <source>
        <dbReference type="EMBL" id="AZF78510.1"/>
    </source>
</evidence>
<dbReference type="Proteomes" id="UP000273194">
    <property type="component" value="Chromosome"/>
</dbReference>
<dbReference type="OMA" id="NDFICYS"/>
<dbReference type="Proteomes" id="UP000269431">
    <property type="component" value="Chromosome"/>
</dbReference>
<evidence type="ECO:0000313" key="15">
    <source>
        <dbReference type="Proteomes" id="UP000076770"/>
    </source>
</evidence>
<dbReference type="KEGG" id="ssof:SULC_1266"/>
<evidence type="ECO:0000313" key="11">
    <source>
        <dbReference type="EMBL" id="QPG50557.1"/>
    </source>
</evidence>
<organism evidence="3">
    <name type="scientific">Saccharolobus solfataricus</name>
    <name type="common">Sulfolobus solfataricus</name>
    <dbReference type="NCBI Taxonomy" id="2287"/>
    <lineage>
        <taxon>Archaea</taxon>
        <taxon>Thermoproteota</taxon>
        <taxon>Thermoprotei</taxon>
        <taxon>Sulfolobales</taxon>
        <taxon>Sulfolobaceae</taxon>
        <taxon>Saccharolobus</taxon>
    </lineage>
</organism>
<dbReference type="EMBL" id="CP033240">
    <property type="protein sequence ID" value="AZF81114.1"/>
    <property type="molecule type" value="Genomic_DNA"/>
</dbReference>
<reference evidence="15" key="3">
    <citation type="submission" date="2016-04" db="EMBL/GenBank/DDBJ databases">
        <authorList>
            <person name="Shah S.A."/>
            <person name="Garrett R.A."/>
        </authorList>
    </citation>
    <scope>NUCLEOTIDE SEQUENCE [LARGE SCALE GENOMIC DNA]</scope>
    <source>
        <strain evidence="15">ATCC 35091 / DSM 1616 / JCM 8930 / NBRC 15331 / P1</strain>
    </source>
</reference>
<reference evidence="3" key="5">
    <citation type="submission" date="2018-10" db="EMBL/GenBank/DDBJ databases">
        <authorList>
            <person name="McCarthy S."/>
            <person name="Gradnigo J."/>
            <person name="Johnson T."/>
            <person name="Payne S."/>
            <person name="Lipzen A."/>
            <person name="Schackwitz W."/>
            <person name="Martin J."/>
            <person name="Moriyama E."/>
            <person name="Blum P."/>
        </authorList>
    </citation>
    <scope>NUCLEOTIDE SEQUENCE</scope>
    <source>
        <strain evidence="1">SARC-B</strain>
        <strain evidence="2">SARC-C</strain>
        <strain evidence="3">SULA</strain>
    </source>
</reference>
<evidence type="ECO:0000313" key="16">
    <source>
        <dbReference type="Proteomes" id="UP000267993"/>
    </source>
</evidence>
<evidence type="ECO:0000313" key="7">
    <source>
        <dbReference type="EMBL" id="AZF75901.1"/>
    </source>
</evidence>
<dbReference type="EMBL" id="CP050869">
    <property type="protein sequence ID" value="QPG50557.1"/>
    <property type="molecule type" value="Genomic_DNA"/>
</dbReference>